<dbReference type="EMBL" id="JACGWJ010000003">
    <property type="protein sequence ID" value="KAL0430597.1"/>
    <property type="molecule type" value="Genomic_DNA"/>
</dbReference>
<comment type="caution">
    <text evidence="1">The sequence shown here is derived from an EMBL/GenBank/DDBJ whole genome shotgun (WGS) entry which is preliminary data.</text>
</comment>
<reference evidence="1" key="2">
    <citation type="journal article" date="2024" name="Plant">
        <title>Genomic evolution and insights into agronomic trait innovations of Sesamum species.</title>
        <authorList>
            <person name="Miao H."/>
            <person name="Wang L."/>
            <person name="Qu L."/>
            <person name="Liu H."/>
            <person name="Sun Y."/>
            <person name="Le M."/>
            <person name="Wang Q."/>
            <person name="Wei S."/>
            <person name="Zheng Y."/>
            <person name="Lin W."/>
            <person name="Duan Y."/>
            <person name="Cao H."/>
            <person name="Xiong S."/>
            <person name="Wang X."/>
            <person name="Wei L."/>
            <person name="Li C."/>
            <person name="Ma Q."/>
            <person name="Ju M."/>
            <person name="Zhao R."/>
            <person name="Li G."/>
            <person name="Mu C."/>
            <person name="Tian Q."/>
            <person name="Mei H."/>
            <person name="Zhang T."/>
            <person name="Gao T."/>
            <person name="Zhang H."/>
        </authorList>
    </citation>
    <scope>NUCLEOTIDE SEQUENCE</scope>
    <source>
        <strain evidence="1">G02</strain>
    </source>
</reference>
<gene>
    <name evidence="1" type="ORF">Sradi_0685700</name>
</gene>
<dbReference type="AlphaFoldDB" id="A0AAW2VN02"/>
<name>A0AAW2VN02_SESRA</name>
<organism evidence="1">
    <name type="scientific">Sesamum radiatum</name>
    <name type="common">Black benniseed</name>
    <dbReference type="NCBI Taxonomy" id="300843"/>
    <lineage>
        <taxon>Eukaryota</taxon>
        <taxon>Viridiplantae</taxon>
        <taxon>Streptophyta</taxon>
        <taxon>Embryophyta</taxon>
        <taxon>Tracheophyta</taxon>
        <taxon>Spermatophyta</taxon>
        <taxon>Magnoliopsida</taxon>
        <taxon>eudicotyledons</taxon>
        <taxon>Gunneridae</taxon>
        <taxon>Pentapetalae</taxon>
        <taxon>asterids</taxon>
        <taxon>lamiids</taxon>
        <taxon>Lamiales</taxon>
        <taxon>Pedaliaceae</taxon>
        <taxon>Sesamum</taxon>
    </lineage>
</organism>
<proteinExistence type="predicted"/>
<sequence length="148" mass="17577">MRESSDFHAKATPTFVGTRFKENLERNPKRVSEHTPWARTMLHLLHPYGTILNLDIIDFRNTEKLIDEWVAALKIEATTLELDQENFIRLVELSLEGSANCRRHQSQYPCKRFQKRNSAHQDTLYLRRILRRKQKRLENIHKLSLALN</sequence>
<protein>
    <submittedName>
        <fullName evidence="1">Uncharacterized protein</fullName>
    </submittedName>
</protein>
<accession>A0AAW2VN02</accession>
<evidence type="ECO:0000313" key="1">
    <source>
        <dbReference type="EMBL" id="KAL0430597.1"/>
    </source>
</evidence>
<reference evidence="1" key="1">
    <citation type="submission" date="2020-06" db="EMBL/GenBank/DDBJ databases">
        <authorList>
            <person name="Li T."/>
            <person name="Hu X."/>
            <person name="Zhang T."/>
            <person name="Song X."/>
            <person name="Zhang H."/>
            <person name="Dai N."/>
            <person name="Sheng W."/>
            <person name="Hou X."/>
            <person name="Wei L."/>
        </authorList>
    </citation>
    <scope>NUCLEOTIDE SEQUENCE</scope>
    <source>
        <strain evidence="1">G02</strain>
        <tissue evidence="1">Leaf</tissue>
    </source>
</reference>